<keyword evidence="2" id="KW-0813">Transport</keyword>
<dbReference type="InterPro" id="IPR001320">
    <property type="entry name" value="Iontro_rcpt_C"/>
</dbReference>
<keyword evidence="6 11" id="KW-0472">Membrane</keyword>
<evidence type="ECO:0000256" key="7">
    <source>
        <dbReference type="ARBA" id="ARBA00023170"/>
    </source>
</evidence>
<dbReference type="OrthoDB" id="9997229at2759"/>
<comment type="caution">
    <text evidence="15">The sequence shown here is derived from an EMBL/GenBank/DDBJ whole genome shotgun (WGS) entry which is preliminary data.</text>
</comment>
<name>A0A267F3Q6_9PLAT</name>
<sequence>MALQFTSSFILLAIGCIAVGIATAQDSTLGDVADPTSSTGFRTSAVGLDSTSTFDSGFTGTAATAGSTDGVVMTTTKFTSTSTVTTTATTAAVTSALPTTPPFNNETYLISLAIIWNGEDVSTEAKRQFASYIFPSFAAACPTSSRLNRTSINLVVVQLETLLNLDDVQILQNALSVSNYLFTGLKSSPLTPLLETVLSNTTVPGYYLMNYHTVAPMSLTLLQDALIKVIDQRIQESSNPADRRNYRAALFIDDSIDITQMTQLFRYFRYGLIFFRYTDSSADESLISIRQSGIINIIVVLPAVSGDKLKLAAFKLNMFSYNYRWFVHRARWVNANFDNRMVTYSTNVTSMEFGRVHDTLRYDLRTTSEVLVFDLESIWQPYLQQYLCDEKTPVNKTLRGFSGSFKLNPNGSVARLNWRLQIYRGLEAKKHQIGEWTSDGGFNMLPYPDPARTPGLSLSELKLNPFNIVTLIIPPYVMYKSGVSPEAPLRQRLTGMYIELCKEILADLGITDYDFFLQPDEAFGVFNKTWNGIIRTMMDGRAHLACAPVTIETSRKEVVSFTKPLHSSQQSILYKQPPGDPVAEMFQFLQPLDTEIWLTILGVLVYVAIVLAVMHKIIPNQGIKLDLYDSLFFSFAEVVQGTSGAVPNQISGRIVVAFFWFFTLFLLLTYIANYAAFRLLDGVQQQVDSLQSLLQNSAFEFGVIRNTVTVTLLQTSTFVYMQQIYSLLADTFPNGLVHNETYALEIMQNDSFRYALIGDDLQNKYLAETQCNLVNTGQFYELKSALVLPPGNEYGKYFDEQIVLMSNRIIELQQKFFHVPVESRKDCTDRTFLGYVKNYTPKNPWPVKSGALTLTNTLGIAMINLFGCIFALILSAIERSFSRLLQRRSEVRRKTQVAEAYAMAQRPTMLE</sequence>
<feature type="signal peptide" evidence="12">
    <location>
        <begin position="1"/>
        <end position="24"/>
    </location>
</feature>
<dbReference type="Pfam" id="PF10613">
    <property type="entry name" value="Lig_chan-Glu_bd"/>
    <property type="match status" value="1"/>
</dbReference>
<evidence type="ECO:0000256" key="12">
    <source>
        <dbReference type="SAM" id="SignalP"/>
    </source>
</evidence>
<evidence type="ECO:0000256" key="6">
    <source>
        <dbReference type="ARBA" id="ARBA00023136"/>
    </source>
</evidence>
<dbReference type="InterPro" id="IPR019594">
    <property type="entry name" value="Glu/Gly-bd"/>
</dbReference>
<evidence type="ECO:0000313" key="15">
    <source>
        <dbReference type="EMBL" id="PAA68391.1"/>
    </source>
</evidence>
<dbReference type="SUPFAM" id="SSF53850">
    <property type="entry name" value="Periplasmic binding protein-like II"/>
    <property type="match status" value="1"/>
</dbReference>
<evidence type="ECO:0008006" key="17">
    <source>
        <dbReference type="Google" id="ProtNLM"/>
    </source>
</evidence>
<dbReference type="GO" id="GO:0016020">
    <property type="term" value="C:membrane"/>
    <property type="evidence" value="ECO:0007669"/>
    <property type="project" value="UniProtKB-SubCell"/>
</dbReference>
<feature type="chain" id="PRO_5012763422" description="PBPe domain-containing protein" evidence="12">
    <location>
        <begin position="25"/>
        <end position="911"/>
    </location>
</feature>
<proteinExistence type="predicted"/>
<feature type="domain" description="Ionotropic glutamate receptor C-terminal" evidence="13">
    <location>
        <begin position="465"/>
        <end position="818"/>
    </location>
</feature>
<protein>
    <recommendedName>
        <fullName evidence="17">PBPe domain-containing protein</fullName>
    </recommendedName>
</protein>
<dbReference type="Proteomes" id="UP000215902">
    <property type="component" value="Unassembled WGS sequence"/>
</dbReference>
<dbReference type="SMART" id="SM00918">
    <property type="entry name" value="Lig_chan-Glu_bd"/>
    <property type="match status" value="1"/>
</dbReference>
<feature type="domain" description="Ionotropic glutamate receptor L-glutamate and glycine-binding" evidence="14">
    <location>
        <begin position="475"/>
        <end position="539"/>
    </location>
</feature>
<evidence type="ECO:0000313" key="16">
    <source>
        <dbReference type="Proteomes" id="UP000215902"/>
    </source>
</evidence>
<keyword evidence="3 11" id="KW-0812">Transmembrane</keyword>
<evidence type="ECO:0000256" key="10">
    <source>
        <dbReference type="ARBA" id="ARBA00023303"/>
    </source>
</evidence>
<dbReference type="Gene3D" id="3.40.190.10">
    <property type="entry name" value="Periplasmic binding protein-like II"/>
    <property type="match status" value="1"/>
</dbReference>
<dbReference type="GO" id="GO:0015276">
    <property type="term" value="F:ligand-gated monoatomic ion channel activity"/>
    <property type="evidence" value="ECO:0007669"/>
    <property type="project" value="InterPro"/>
</dbReference>
<keyword evidence="9" id="KW-1071">Ligand-gated ion channel</keyword>
<keyword evidence="4 11" id="KW-1133">Transmembrane helix</keyword>
<keyword evidence="7" id="KW-0675">Receptor</keyword>
<dbReference type="Gene3D" id="1.10.287.70">
    <property type="match status" value="1"/>
</dbReference>
<reference evidence="15 16" key="1">
    <citation type="submission" date="2017-06" db="EMBL/GenBank/DDBJ databases">
        <title>A platform for efficient transgenesis in Macrostomum lignano, a flatworm model organism for stem cell research.</title>
        <authorList>
            <person name="Berezikov E."/>
        </authorList>
    </citation>
    <scope>NUCLEOTIDE SEQUENCE [LARGE SCALE GENOMIC DNA]</scope>
    <source>
        <strain evidence="15">DV1</strain>
        <tissue evidence="15">Whole organism</tissue>
    </source>
</reference>
<keyword evidence="10" id="KW-0407">Ion channel</keyword>
<dbReference type="PANTHER" id="PTHR18966">
    <property type="entry name" value="IONOTROPIC GLUTAMATE RECEPTOR"/>
    <property type="match status" value="1"/>
</dbReference>
<keyword evidence="8" id="KW-0325">Glycoprotein</keyword>
<evidence type="ECO:0000259" key="13">
    <source>
        <dbReference type="SMART" id="SM00079"/>
    </source>
</evidence>
<keyword evidence="16" id="KW-1185">Reference proteome</keyword>
<organism evidence="15 16">
    <name type="scientific">Macrostomum lignano</name>
    <dbReference type="NCBI Taxonomy" id="282301"/>
    <lineage>
        <taxon>Eukaryota</taxon>
        <taxon>Metazoa</taxon>
        <taxon>Spiralia</taxon>
        <taxon>Lophotrochozoa</taxon>
        <taxon>Platyhelminthes</taxon>
        <taxon>Rhabditophora</taxon>
        <taxon>Macrostomorpha</taxon>
        <taxon>Macrostomida</taxon>
        <taxon>Macrostomidae</taxon>
        <taxon>Macrostomum</taxon>
    </lineage>
</organism>
<evidence type="ECO:0000259" key="14">
    <source>
        <dbReference type="SMART" id="SM00918"/>
    </source>
</evidence>
<evidence type="ECO:0000256" key="5">
    <source>
        <dbReference type="ARBA" id="ARBA00023065"/>
    </source>
</evidence>
<dbReference type="Pfam" id="PF00060">
    <property type="entry name" value="Lig_chan"/>
    <property type="match status" value="1"/>
</dbReference>
<evidence type="ECO:0000256" key="4">
    <source>
        <dbReference type="ARBA" id="ARBA00022989"/>
    </source>
</evidence>
<keyword evidence="5" id="KW-0406">Ion transport</keyword>
<gene>
    <name evidence="15" type="ORF">BOX15_Mlig015771g1</name>
</gene>
<feature type="transmembrane region" description="Helical" evidence="11">
    <location>
        <begin position="596"/>
        <end position="614"/>
    </location>
</feature>
<dbReference type="InterPro" id="IPR015683">
    <property type="entry name" value="Ionotropic_Glu_rcpt"/>
</dbReference>
<evidence type="ECO:0000256" key="3">
    <source>
        <dbReference type="ARBA" id="ARBA00022692"/>
    </source>
</evidence>
<keyword evidence="12" id="KW-0732">Signal</keyword>
<evidence type="ECO:0000256" key="1">
    <source>
        <dbReference type="ARBA" id="ARBA00004141"/>
    </source>
</evidence>
<feature type="transmembrane region" description="Helical" evidence="11">
    <location>
        <begin position="858"/>
        <end position="877"/>
    </location>
</feature>
<feature type="transmembrane region" description="Helical" evidence="11">
    <location>
        <begin position="654"/>
        <end position="677"/>
    </location>
</feature>
<dbReference type="AlphaFoldDB" id="A0A267F3Q6"/>
<evidence type="ECO:0000256" key="2">
    <source>
        <dbReference type="ARBA" id="ARBA00022448"/>
    </source>
</evidence>
<accession>A0A267F3Q6</accession>
<evidence type="ECO:0000256" key="8">
    <source>
        <dbReference type="ARBA" id="ARBA00023180"/>
    </source>
</evidence>
<evidence type="ECO:0000256" key="9">
    <source>
        <dbReference type="ARBA" id="ARBA00023286"/>
    </source>
</evidence>
<dbReference type="STRING" id="282301.A0A267F3Q6"/>
<evidence type="ECO:0000256" key="11">
    <source>
        <dbReference type="SAM" id="Phobius"/>
    </source>
</evidence>
<comment type="subcellular location">
    <subcellularLocation>
        <location evidence="1">Membrane</location>
        <topology evidence="1">Multi-pass membrane protein</topology>
    </subcellularLocation>
</comment>
<dbReference type="SMART" id="SM00079">
    <property type="entry name" value="PBPe"/>
    <property type="match status" value="1"/>
</dbReference>
<dbReference type="EMBL" id="NIVC01001399">
    <property type="protein sequence ID" value="PAA68391.1"/>
    <property type="molecule type" value="Genomic_DNA"/>
</dbReference>